<evidence type="ECO:0000313" key="4">
    <source>
        <dbReference type="EMBL" id="QJD77912.1"/>
    </source>
</evidence>
<dbReference type="GO" id="GO:0008270">
    <property type="term" value="F:zinc ion binding"/>
    <property type="evidence" value="ECO:0007669"/>
    <property type="project" value="TreeGrafter"/>
</dbReference>
<dbReference type="Proteomes" id="UP000501128">
    <property type="component" value="Chromosome"/>
</dbReference>
<name>A0A7L5DK95_9BACT</name>
<dbReference type="SUPFAM" id="SSF53187">
    <property type="entry name" value="Zn-dependent exopeptidases"/>
    <property type="match status" value="1"/>
</dbReference>
<evidence type="ECO:0000313" key="5">
    <source>
        <dbReference type="Proteomes" id="UP000501128"/>
    </source>
</evidence>
<reference evidence="4 5" key="1">
    <citation type="submission" date="2020-04" db="EMBL/GenBank/DDBJ databases">
        <title>Genome sequencing of novel species.</title>
        <authorList>
            <person name="Heo J."/>
            <person name="Kim S.-J."/>
            <person name="Kim J.-S."/>
            <person name="Hong S.-B."/>
            <person name="Kwon S.-W."/>
        </authorList>
    </citation>
    <scope>NUCLEOTIDE SEQUENCE [LARGE SCALE GENOMIC DNA]</scope>
    <source>
        <strain evidence="4 5">CJU-R4</strain>
    </source>
</reference>
<keyword evidence="5" id="KW-1185">Reference proteome</keyword>
<dbReference type="InterPro" id="IPR040234">
    <property type="entry name" value="QC/QCL"/>
</dbReference>
<keyword evidence="2" id="KW-0012">Acyltransferase</keyword>
<dbReference type="PROSITE" id="PS51257">
    <property type="entry name" value="PROKAR_LIPOPROTEIN"/>
    <property type="match status" value="1"/>
</dbReference>
<dbReference type="EMBL" id="CP051677">
    <property type="protein sequence ID" value="QJD77912.1"/>
    <property type="molecule type" value="Genomic_DNA"/>
</dbReference>
<evidence type="ECO:0000256" key="1">
    <source>
        <dbReference type="ARBA" id="ARBA00022679"/>
    </source>
</evidence>
<sequence length="342" mass="36767">MTKPTLLLVAAVLTLAGCKEKQSQQTDTATTSPTMVAAPAFNADSAYQYIDQQVAFGPRVVNTSAHAKAGQYLISKLKQFGCEVTEQPFTTTAWDGTKLNCLNIIGSINPKATKRIVLASHWDSRPVADQDPDKADQSKAVPAANDGASGVGVLLELARTVQQAKTKPDVGVDIIFFDAEDWGNGEKAQNDTKDGLTVNGQPIDFVGFCLGSRYWAKNLHKPGYSAYYGVLLDMVGAKGATFTREGYSQQLAASVVDTVWSTAARLGYSPFFVDQPGGTITDDHLAPNLVAKIPMIDLIHTNPTMGGFFPAWHTADDTMANIDKTTLKAVGQTLTQVIYNEK</sequence>
<feature type="domain" description="Peptidase M28" evidence="3">
    <location>
        <begin position="103"/>
        <end position="337"/>
    </location>
</feature>
<dbReference type="PANTHER" id="PTHR12283">
    <property type="entry name" value="GLUTAMINYL-PEPTIDE CYCLOTRANSFERASE"/>
    <property type="match status" value="1"/>
</dbReference>
<evidence type="ECO:0000256" key="2">
    <source>
        <dbReference type="ARBA" id="ARBA00023315"/>
    </source>
</evidence>
<gene>
    <name evidence="4" type="ORF">HH216_05335</name>
</gene>
<dbReference type="AlphaFoldDB" id="A0A7L5DK95"/>
<dbReference type="GO" id="GO:0016603">
    <property type="term" value="F:glutaminyl-peptide cyclotransferase activity"/>
    <property type="evidence" value="ECO:0007669"/>
    <property type="project" value="TreeGrafter"/>
</dbReference>
<organism evidence="4 5">
    <name type="scientific">Spirosoma rhododendri</name>
    <dbReference type="NCBI Taxonomy" id="2728024"/>
    <lineage>
        <taxon>Bacteria</taxon>
        <taxon>Pseudomonadati</taxon>
        <taxon>Bacteroidota</taxon>
        <taxon>Cytophagia</taxon>
        <taxon>Cytophagales</taxon>
        <taxon>Cytophagaceae</taxon>
        <taxon>Spirosoma</taxon>
    </lineage>
</organism>
<dbReference type="KEGG" id="srho:HH216_05335"/>
<keyword evidence="1" id="KW-0808">Transferase</keyword>
<proteinExistence type="predicted"/>
<evidence type="ECO:0000259" key="3">
    <source>
        <dbReference type="Pfam" id="PF04389"/>
    </source>
</evidence>
<dbReference type="PANTHER" id="PTHR12283:SF6">
    <property type="entry name" value="GLUTAMINYL-PEPTIDE CYCLOTRANSFERASE-RELATED"/>
    <property type="match status" value="1"/>
</dbReference>
<protein>
    <submittedName>
        <fullName evidence="4">M28 family peptidase</fullName>
    </submittedName>
</protein>
<dbReference type="RefSeq" id="WP_169549856.1">
    <property type="nucleotide sequence ID" value="NZ_CP051677.1"/>
</dbReference>
<accession>A0A7L5DK95</accession>
<dbReference type="Gene3D" id="3.40.630.10">
    <property type="entry name" value="Zn peptidases"/>
    <property type="match status" value="1"/>
</dbReference>
<dbReference type="Pfam" id="PF04389">
    <property type="entry name" value="Peptidase_M28"/>
    <property type="match status" value="1"/>
</dbReference>
<dbReference type="InterPro" id="IPR007484">
    <property type="entry name" value="Peptidase_M28"/>
</dbReference>